<accession>A0A0P1ACP6</accession>
<dbReference type="RefSeq" id="XP_024574559.1">
    <property type="nucleotide sequence ID" value="XM_024723599.1"/>
</dbReference>
<feature type="transmembrane region" description="Helical" evidence="2">
    <location>
        <begin position="177"/>
        <end position="203"/>
    </location>
</feature>
<dbReference type="PANTHER" id="PTHR31142">
    <property type="entry name" value="TOBAMOVIRUS MULTIPLICATION PROTEIN 1-LIKE ISOFORM X1"/>
    <property type="match status" value="1"/>
</dbReference>
<reference evidence="4" key="1">
    <citation type="submission" date="2014-09" db="EMBL/GenBank/DDBJ databases">
        <authorList>
            <person name="Sharma Rahul"/>
            <person name="Thines Marco"/>
        </authorList>
    </citation>
    <scope>NUCLEOTIDE SEQUENCE [LARGE SCALE GENOMIC DNA]</scope>
</reference>
<dbReference type="AlphaFoldDB" id="A0A0P1ACP6"/>
<dbReference type="EMBL" id="CCYD01000321">
    <property type="protein sequence ID" value="CEG38190.1"/>
    <property type="molecule type" value="Genomic_DNA"/>
</dbReference>
<dbReference type="GeneID" id="36403332"/>
<dbReference type="OrthoDB" id="63779at2759"/>
<feature type="transmembrane region" description="Helical" evidence="2">
    <location>
        <begin position="267"/>
        <end position="290"/>
    </location>
</feature>
<feature type="transmembrane region" description="Helical" evidence="2">
    <location>
        <begin position="150"/>
        <end position="171"/>
    </location>
</feature>
<protein>
    <submittedName>
        <fullName evidence="3">Uncharacterized protein</fullName>
    </submittedName>
</protein>
<organism evidence="3 4">
    <name type="scientific">Plasmopara halstedii</name>
    <name type="common">Downy mildew of sunflower</name>
    <dbReference type="NCBI Taxonomy" id="4781"/>
    <lineage>
        <taxon>Eukaryota</taxon>
        <taxon>Sar</taxon>
        <taxon>Stramenopiles</taxon>
        <taxon>Oomycota</taxon>
        <taxon>Peronosporomycetes</taxon>
        <taxon>Peronosporales</taxon>
        <taxon>Peronosporaceae</taxon>
        <taxon>Plasmopara</taxon>
    </lineage>
</organism>
<sequence length="335" mass="37846">MADVSALGLPLNDGTSAPLIRLEFRYRQVDIVLVLAYGGACFFSFWALAMHAQSPTRQAATLGFYLLMGLASLTRVLWFATPFGVHSVLVEPPRIMMGDNGWAQFLLAEAVELLGSYLLYSVFVLIVVFWADMLRRLFTHESVRSHPLRVFFSLLGAILAIQTMGFAVFAAKKEDSYWLLVYDDVVMCLLSVGSLAAVLVYSFRMKTVLQAFLEVSQIDTTDRIRAVNWATFICTFFLIANSIFLTYSIVSLAHFHQAGVYLKSTWWWLFVALKHLVEIFVLYFLLYTLWGKSSDDAENSKDEYEQIPDGSYLGDDDFNSIHASGSLPNTPKRLR</sequence>
<evidence type="ECO:0000256" key="2">
    <source>
        <dbReference type="SAM" id="Phobius"/>
    </source>
</evidence>
<dbReference type="InterPro" id="IPR040226">
    <property type="entry name" value="THH1/TOM1/TOM3"/>
</dbReference>
<evidence type="ECO:0000313" key="4">
    <source>
        <dbReference type="Proteomes" id="UP000054928"/>
    </source>
</evidence>
<evidence type="ECO:0000313" key="3">
    <source>
        <dbReference type="EMBL" id="CEG38190.1"/>
    </source>
</evidence>
<keyword evidence="4" id="KW-1185">Reference proteome</keyword>
<evidence type="ECO:0000256" key="1">
    <source>
        <dbReference type="SAM" id="MobiDB-lite"/>
    </source>
</evidence>
<name>A0A0P1ACP6_PLAHL</name>
<proteinExistence type="predicted"/>
<feature type="transmembrane region" description="Helical" evidence="2">
    <location>
        <begin position="62"/>
        <end position="85"/>
    </location>
</feature>
<keyword evidence="2" id="KW-0472">Membrane</keyword>
<dbReference type="PANTHER" id="PTHR31142:SF3">
    <property type="entry name" value="THH1_TOM1_TOM3 DOMAIN-CONTAINING PROTEIN"/>
    <property type="match status" value="1"/>
</dbReference>
<feature type="region of interest" description="Disordered" evidence="1">
    <location>
        <begin position="296"/>
        <end position="335"/>
    </location>
</feature>
<keyword evidence="2" id="KW-0812">Transmembrane</keyword>
<dbReference type="OMA" id="VFWADML"/>
<feature type="transmembrane region" description="Helical" evidence="2">
    <location>
        <begin position="31"/>
        <end position="50"/>
    </location>
</feature>
<keyword evidence="2" id="KW-1133">Transmembrane helix</keyword>
<feature type="transmembrane region" description="Helical" evidence="2">
    <location>
        <begin position="224"/>
        <end position="247"/>
    </location>
</feature>
<dbReference type="Proteomes" id="UP000054928">
    <property type="component" value="Unassembled WGS sequence"/>
</dbReference>
<feature type="transmembrane region" description="Helical" evidence="2">
    <location>
        <begin position="105"/>
        <end position="130"/>
    </location>
</feature>